<dbReference type="PANTHER" id="PTHR33596">
    <property type="entry name" value="COLD-REGULATED 413 PLASMA MEMBRANE PROTEIN 2"/>
    <property type="match status" value="1"/>
</dbReference>
<comment type="similarity">
    <text evidence="2">Belongs to the Cold-regulated 413 protein family.</text>
</comment>
<keyword evidence="8" id="KW-1185">Reference proteome</keyword>
<protein>
    <submittedName>
        <fullName evidence="7">Uncharacterized protein</fullName>
    </submittedName>
</protein>
<evidence type="ECO:0000313" key="7">
    <source>
        <dbReference type="EMBL" id="KAG0586621.1"/>
    </source>
</evidence>
<comment type="subcellular location">
    <subcellularLocation>
        <location evidence="1">Membrane</location>
        <topology evidence="1">Multi-pass membrane protein</topology>
    </subcellularLocation>
</comment>
<dbReference type="GO" id="GO:0016020">
    <property type="term" value="C:membrane"/>
    <property type="evidence" value="ECO:0007669"/>
    <property type="project" value="UniProtKB-SubCell"/>
</dbReference>
<evidence type="ECO:0000256" key="2">
    <source>
        <dbReference type="ARBA" id="ARBA00005852"/>
    </source>
</evidence>
<accession>A0A8T0IVA8</accession>
<dbReference type="Pfam" id="PF05562">
    <property type="entry name" value="WCOR413"/>
    <property type="match status" value="1"/>
</dbReference>
<dbReference type="PANTHER" id="PTHR33596:SF17">
    <property type="entry name" value="COLD-REGULATED 413 INNER MEMBRANE PROTEIN 1, CHLOROPLASTIC-RELATED"/>
    <property type="match status" value="1"/>
</dbReference>
<evidence type="ECO:0000256" key="6">
    <source>
        <dbReference type="SAM" id="Phobius"/>
    </source>
</evidence>
<dbReference type="AlphaFoldDB" id="A0A8T0IVA8"/>
<feature type="transmembrane region" description="Helical" evidence="6">
    <location>
        <begin position="186"/>
        <end position="204"/>
    </location>
</feature>
<keyword evidence="3 6" id="KW-0812">Transmembrane</keyword>
<organism evidence="7 8">
    <name type="scientific">Ceratodon purpureus</name>
    <name type="common">Fire moss</name>
    <name type="synonym">Dicranum purpureum</name>
    <dbReference type="NCBI Taxonomy" id="3225"/>
    <lineage>
        <taxon>Eukaryota</taxon>
        <taxon>Viridiplantae</taxon>
        <taxon>Streptophyta</taxon>
        <taxon>Embryophyta</taxon>
        <taxon>Bryophyta</taxon>
        <taxon>Bryophytina</taxon>
        <taxon>Bryopsida</taxon>
        <taxon>Dicranidae</taxon>
        <taxon>Pseudoditrichales</taxon>
        <taxon>Ditrichaceae</taxon>
        <taxon>Ceratodon</taxon>
    </lineage>
</organism>
<evidence type="ECO:0000256" key="1">
    <source>
        <dbReference type="ARBA" id="ARBA00004141"/>
    </source>
</evidence>
<feature type="transmembrane region" description="Helical" evidence="6">
    <location>
        <begin position="141"/>
        <end position="158"/>
    </location>
</feature>
<dbReference type="EMBL" id="CM026422">
    <property type="protein sequence ID" value="KAG0586621.1"/>
    <property type="molecule type" value="Genomic_DNA"/>
</dbReference>
<sequence>MASTLIAQSVFVKAPVAGRGVGGIAGCRRPAVAVVGGLGSRLKTGGKCVAREGGFGSGMLMGESLWRQPLGVGVRSEARTKCAVGVYVYNGVSTETVRWCVAAACAVLLLKRDAGAKKQFWAGILALEAPRDWVYWAKSEYGLWVACIGLALKLFYNIPAELDYPLAVYLFIVCAPAQAMAQRGTVGAAVLSTALALFVAFQYFSNSVRLSDAFKGEHLVNTILVSFVALACIGFFGMSVL</sequence>
<gene>
    <name evidence="7" type="ORF">KC19_2G104300</name>
</gene>
<evidence type="ECO:0000256" key="4">
    <source>
        <dbReference type="ARBA" id="ARBA00022989"/>
    </source>
</evidence>
<name>A0A8T0IVA8_CERPU</name>
<dbReference type="Proteomes" id="UP000822688">
    <property type="component" value="Chromosome 2"/>
</dbReference>
<proteinExistence type="inferred from homology"/>
<comment type="caution">
    <text evidence="7">The sequence shown here is derived from an EMBL/GenBank/DDBJ whole genome shotgun (WGS) entry which is preliminary data.</text>
</comment>
<evidence type="ECO:0000256" key="3">
    <source>
        <dbReference type="ARBA" id="ARBA00022692"/>
    </source>
</evidence>
<keyword evidence="5 6" id="KW-0472">Membrane</keyword>
<dbReference type="InterPro" id="IPR008892">
    <property type="entry name" value="COR413"/>
</dbReference>
<keyword evidence="4 6" id="KW-1133">Transmembrane helix</keyword>
<evidence type="ECO:0000313" key="8">
    <source>
        <dbReference type="Proteomes" id="UP000822688"/>
    </source>
</evidence>
<feature type="transmembrane region" description="Helical" evidence="6">
    <location>
        <begin position="219"/>
        <end position="240"/>
    </location>
</feature>
<evidence type="ECO:0000256" key="5">
    <source>
        <dbReference type="ARBA" id="ARBA00023136"/>
    </source>
</evidence>
<reference evidence="7" key="1">
    <citation type="submission" date="2020-06" db="EMBL/GenBank/DDBJ databases">
        <title>WGS assembly of Ceratodon purpureus strain R40.</title>
        <authorList>
            <person name="Carey S.B."/>
            <person name="Jenkins J."/>
            <person name="Shu S."/>
            <person name="Lovell J.T."/>
            <person name="Sreedasyam A."/>
            <person name="Maumus F."/>
            <person name="Tiley G.P."/>
            <person name="Fernandez-Pozo N."/>
            <person name="Barry K."/>
            <person name="Chen C."/>
            <person name="Wang M."/>
            <person name="Lipzen A."/>
            <person name="Daum C."/>
            <person name="Saski C.A."/>
            <person name="Payton A.C."/>
            <person name="Mcbreen J.C."/>
            <person name="Conrad R.E."/>
            <person name="Kollar L.M."/>
            <person name="Olsson S."/>
            <person name="Huttunen S."/>
            <person name="Landis J.B."/>
            <person name="Wickett N.J."/>
            <person name="Johnson M.G."/>
            <person name="Rensing S.A."/>
            <person name="Grimwood J."/>
            <person name="Schmutz J."/>
            <person name="Mcdaniel S.F."/>
        </authorList>
    </citation>
    <scope>NUCLEOTIDE SEQUENCE</scope>
    <source>
        <strain evidence="7">R40</strain>
    </source>
</reference>